<dbReference type="AlphaFoldDB" id="A0A367R529"/>
<gene>
    <name evidence="1" type="ORF">A6770_20060</name>
</gene>
<reference evidence="1" key="1">
    <citation type="submission" date="2016-04" db="EMBL/GenBank/DDBJ databases">
        <authorList>
            <person name="Tabuchi Yagui T.R."/>
        </authorList>
    </citation>
    <scope>NUCLEOTIDE SEQUENCE [LARGE SCALE GENOMIC DNA]</scope>
    <source>
        <strain evidence="1">NIES-26</strain>
    </source>
</reference>
<name>A0A367R529_9NOSO</name>
<comment type="caution">
    <text evidence="1">The sequence shown here is derived from an EMBL/GenBank/DDBJ whole genome shotgun (WGS) entry which is preliminary data.</text>
</comment>
<keyword evidence="2" id="KW-1185">Reference proteome</keyword>
<sequence length="73" mass="8800">MDTAVKYDIEVIKEEARLLVNKGLVHRQQPIYTLCKYIPDRDWVCFELELEKNEFLLRDRVIDLLGCENWEDD</sequence>
<accession>A0A367R529</accession>
<dbReference type="EMBL" id="LXQD01000236">
    <property type="protein sequence ID" value="RCJ31299.1"/>
    <property type="molecule type" value="Genomic_DNA"/>
</dbReference>
<dbReference type="Pfam" id="PF14217">
    <property type="entry name" value="DUF4327"/>
    <property type="match status" value="1"/>
</dbReference>
<proteinExistence type="predicted"/>
<evidence type="ECO:0000313" key="2">
    <source>
        <dbReference type="Proteomes" id="UP000252107"/>
    </source>
</evidence>
<organism evidence="1 2">
    <name type="scientific">Nostoc minutum NIES-26</name>
    <dbReference type="NCBI Taxonomy" id="1844469"/>
    <lineage>
        <taxon>Bacteria</taxon>
        <taxon>Bacillati</taxon>
        <taxon>Cyanobacteriota</taxon>
        <taxon>Cyanophyceae</taxon>
        <taxon>Nostocales</taxon>
        <taxon>Nostocaceae</taxon>
        <taxon>Nostoc</taxon>
    </lineage>
</organism>
<dbReference type="InterPro" id="IPR025477">
    <property type="entry name" value="DUF4327"/>
</dbReference>
<evidence type="ECO:0000313" key="1">
    <source>
        <dbReference type="EMBL" id="RCJ31299.1"/>
    </source>
</evidence>
<protein>
    <submittedName>
        <fullName evidence="1">DUF4327 domain-containing protein</fullName>
    </submittedName>
</protein>
<dbReference type="Proteomes" id="UP000252107">
    <property type="component" value="Unassembled WGS sequence"/>
</dbReference>